<keyword evidence="2" id="KW-1185">Reference proteome</keyword>
<name>A0ACC0H839_9ERIC</name>
<gene>
    <name evidence="1" type="ORF">LOK49_LG07G01283</name>
</gene>
<evidence type="ECO:0000313" key="1">
    <source>
        <dbReference type="EMBL" id="KAI8009028.1"/>
    </source>
</evidence>
<comment type="caution">
    <text evidence="1">The sequence shown here is derived from an EMBL/GenBank/DDBJ whole genome shotgun (WGS) entry which is preliminary data.</text>
</comment>
<organism evidence="1 2">
    <name type="scientific">Camellia lanceoleosa</name>
    <dbReference type="NCBI Taxonomy" id="1840588"/>
    <lineage>
        <taxon>Eukaryota</taxon>
        <taxon>Viridiplantae</taxon>
        <taxon>Streptophyta</taxon>
        <taxon>Embryophyta</taxon>
        <taxon>Tracheophyta</taxon>
        <taxon>Spermatophyta</taxon>
        <taxon>Magnoliopsida</taxon>
        <taxon>eudicotyledons</taxon>
        <taxon>Gunneridae</taxon>
        <taxon>Pentapetalae</taxon>
        <taxon>asterids</taxon>
        <taxon>Ericales</taxon>
        <taxon>Theaceae</taxon>
        <taxon>Camellia</taxon>
    </lineage>
</organism>
<dbReference type="EMBL" id="CM045764">
    <property type="protein sequence ID" value="KAI8009028.1"/>
    <property type="molecule type" value="Genomic_DNA"/>
</dbReference>
<reference evidence="1 2" key="1">
    <citation type="journal article" date="2022" name="Plant J.">
        <title>Chromosome-level genome of Camellia lanceoleosa provides a valuable resource for understanding genome evolution and self-incompatibility.</title>
        <authorList>
            <person name="Gong W."/>
            <person name="Xiao S."/>
            <person name="Wang L."/>
            <person name="Liao Z."/>
            <person name="Chang Y."/>
            <person name="Mo W."/>
            <person name="Hu G."/>
            <person name="Li W."/>
            <person name="Zhao G."/>
            <person name="Zhu H."/>
            <person name="Hu X."/>
            <person name="Ji K."/>
            <person name="Xiang X."/>
            <person name="Song Q."/>
            <person name="Yuan D."/>
            <person name="Jin S."/>
            <person name="Zhang L."/>
        </authorList>
    </citation>
    <scope>NUCLEOTIDE SEQUENCE [LARGE SCALE GENOMIC DNA]</scope>
    <source>
        <strain evidence="1">SQ_2022a</strain>
    </source>
</reference>
<sequence>MLALTVLITLWWSSPGKFMPIDTTVAQDGSGNFTRIADAILAAPNYSKRGYYIKIKEGFYREHFRWKTKNKSYICWGWLEQDADIRQQEQWWRFPTLGVNYIIKVALHDDCS</sequence>
<proteinExistence type="predicted"/>
<dbReference type="Proteomes" id="UP001060215">
    <property type="component" value="Chromosome 7"/>
</dbReference>
<protein>
    <submittedName>
        <fullName evidence="1">Uncharacterized protein</fullName>
    </submittedName>
</protein>
<evidence type="ECO:0000313" key="2">
    <source>
        <dbReference type="Proteomes" id="UP001060215"/>
    </source>
</evidence>
<accession>A0ACC0H839</accession>